<dbReference type="EMBL" id="JAEDAK010000011">
    <property type="protein sequence ID" value="MBH9578301.1"/>
    <property type="molecule type" value="Genomic_DNA"/>
</dbReference>
<evidence type="ECO:0000256" key="2">
    <source>
        <dbReference type="ARBA" id="ARBA00022475"/>
    </source>
</evidence>
<keyword evidence="2" id="KW-1003">Cell membrane</keyword>
<keyword evidence="9" id="KW-1185">Reference proteome</keyword>
<feature type="transmembrane region" description="Helical" evidence="6">
    <location>
        <begin position="46"/>
        <end position="70"/>
    </location>
</feature>
<dbReference type="Gene3D" id="3.40.250.10">
    <property type="entry name" value="Rhodanese-like domain"/>
    <property type="match status" value="1"/>
</dbReference>
<keyword evidence="3 6" id="KW-0812">Transmembrane</keyword>
<evidence type="ECO:0000313" key="8">
    <source>
        <dbReference type="EMBL" id="MBH9578301.1"/>
    </source>
</evidence>
<evidence type="ECO:0000256" key="4">
    <source>
        <dbReference type="ARBA" id="ARBA00022989"/>
    </source>
</evidence>
<organism evidence="8 9">
    <name type="scientific">Inhella proteolytica</name>
    <dbReference type="NCBI Taxonomy" id="2795029"/>
    <lineage>
        <taxon>Bacteria</taxon>
        <taxon>Pseudomonadati</taxon>
        <taxon>Pseudomonadota</taxon>
        <taxon>Betaproteobacteria</taxon>
        <taxon>Burkholderiales</taxon>
        <taxon>Sphaerotilaceae</taxon>
        <taxon>Inhella</taxon>
    </lineage>
</organism>
<accession>A0A931J2G1</accession>
<evidence type="ECO:0000256" key="6">
    <source>
        <dbReference type="SAM" id="Phobius"/>
    </source>
</evidence>
<comment type="caution">
    <text evidence="8">The sequence shown here is derived from an EMBL/GenBank/DDBJ whole genome shotgun (WGS) entry which is preliminary data.</text>
</comment>
<dbReference type="SMART" id="SM00450">
    <property type="entry name" value="RHOD"/>
    <property type="match status" value="1"/>
</dbReference>
<evidence type="ECO:0000256" key="1">
    <source>
        <dbReference type="ARBA" id="ARBA00004651"/>
    </source>
</evidence>
<evidence type="ECO:0000259" key="7">
    <source>
        <dbReference type="PROSITE" id="PS50206"/>
    </source>
</evidence>
<feature type="domain" description="Rhodanese" evidence="7">
    <location>
        <begin position="219"/>
        <end position="308"/>
    </location>
</feature>
<dbReference type="PROSITE" id="PS50206">
    <property type="entry name" value="RHODANESE_3"/>
    <property type="match status" value="1"/>
</dbReference>
<reference evidence="8" key="1">
    <citation type="submission" date="2020-12" db="EMBL/GenBank/DDBJ databases">
        <title>The genome sequence of Inhella sp. 1Y17.</title>
        <authorList>
            <person name="Liu Y."/>
        </authorList>
    </citation>
    <scope>NUCLEOTIDE SEQUENCE</scope>
    <source>
        <strain evidence="8">1Y17</strain>
    </source>
</reference>
<proteinExistence type="predicted"/>
<dbReference type="InterPro" id="IPR032816">
    <property type="entry name" value="VTT_dom"/>
</dbReference>
<name>A0A931J2G1_9BURK</name>
<dbReference type="InterPro" id="IPR001763">
    <property type="entry name" value="Rhodanese-like_dom"/>
</dbReference>
<dbReference type="InterPro" id="IPR036873">
    <property type="entry name" value="Rhodanese-like_dom_sf"/>
</dbReference>
<feature type="transmembrane region" description="Helical" evidence="6">
    <location>
        <begin position="104"/>
        <end position="126"/>
    </location>
</feature>
<feature type="transmembrane region" description="Helical" evidence="6">
    <location>
        <begin position="138"/>
        <end position="157"/>
    </location>
</feature>
<evidence type="ECO:0000313" key="9">
    <source>
        <dbReference type="Proteomes" id="UP000613266"/>
    </source>
</evidence>
<protein>
    <submittedName>
        <fullName evidence="8">VTT domain-containing protein</fullName>
    </submittedName>
</protein>
<dbReference type="PANTHER" id="PTHR42709:SF6">
    <property type="entry name" value="UNDECAPRENYL PHOSPHATE TRANSPORTER A"/>
    <property type="match status" value="1"/>
</dbReference>
<keyword evidence="5 6" id="KW-0472">Membrane</keyword>
<gene>
    <name evidence="8" type="ORF">I7X39_15530</name>
</gene>
<dbReference type="RefSeq" id="WP_198112072.1">
    <property type="nucleotide sequence ID" value="NZ_JAEDAK010000011.1"/>
</dbReference>
<dbReference type="PANTHER" id="PTHR42709">
    <property type="entry name" value="ALKALINE PHOSPHATASE LIKE PROTEIN"/>
    <property type="match status" value="1"/>
</dbReference>
<dbReference type="AlphaFoldDB" id="A0A931J2G1"/>
<dbReference type="SUPFAM" id="SSF52821">
    <property type="entry name" value="Rhodanese/Cell cycle control phosphatase"/>
    <property type="match status" value="1"/>
</dbReference>
<dbReference type="GO" id="GO:0005886">
    <property type="term" value="C:plasma membrane"/>
    <property type="evidence" value="ECO:0007669"/>
    <property type="project" value="UniProtKB-SubCell"/>
</dbReference>
<comment type="subcellular location">
    <subcellularLocation>
        <location evidence="1">Cell membrane</location>
        <topology evidence="1">Multi-pass membrane protein</topology>
    </subcellularLocation>
</comment>
<evidence type="ECO:0000256" key="5">
    <source>
        <dbReference type="ARBA" id="ARBA00023136"/>
    </source>
</evidence>
<evidence type="ECO:0000256" key="3">
    <source>
        <dbReference type="ARBA" id="ARBA00022692"/>
    </source>
</evidence>
<dbReference type="InterPro" id="IPR051311">
    <property type="entry name" value="DedA_domain"/>
</dbReference>
<dbReference type="Pfam" id="PF09335">
    <property type="entry name" value="VTT_dom"/>
    <property type="match status" value="1"/>
</dbReference>
<dbReference type="Proteomes" id="UP000613266">
    <property type="component" value="Unassembled WGS sequence"/>
</dbReference>
<dbReference type="Pfam" id="PF00581">
    <property type="entry name" value="Rhodanese"/>
    <property type="match status" value="1"/>
</dbReference>
<sequence>MDTLLHLLQQHGLLLVFLAVLAEQLGAPLPSLPLLMLVGGRAAHEPLFGLQALLLAGLAATLANSLWFWAGRRWGRQVLSTLCRISLSPDLCVRRNEASFARRGGLTLVLAKFLPGLSILAAPLAGAMGMPAATFMRLNGAGTLLWGATGLGLGALFHRQIEQLLAGLAQLGQQALLMLAGLVAAYLLWRLLRRLHEQFALRGTRSIGPSELAALQQQYQAAPVLLDVRAPLPGQTRIPGAQGLDLGALDPALLQRWPAEAEFVTYCACPHDVSAAKAARWLQQQGRRARVLRGGIEGWQRAGLALEESA</sequence>
<keyword evidence="4 6" id="KW-1133">Transmembrane helix</keyword>
<feature type="transmembrane region" description="Helical" evidence="6">
    <location>
        <begin position="164"/>
        <end position="189"/>
    </location>
</feature>